<protein>
    <submittedName>
        <fullName evidence="2">Uncharacterized protein</fullName>
    </submittedName>
</protein>
<dbReference type="Proteomes" id="UP000245916">
    <property type="component" value="Unassembled WGS sequence"/>
</dbReference>
<evidence type="ECO:0000256" key="1">
    <source>
        <dbReference type="SAM" id="SignalP"/>
    </source>
</evidence>
<dbReference type="EMBL" id="QFFF01000002">
    <property type="protein sequence ID" value="PWG01150.1"/>
    <property type="molecule type" value="Genomic_DNA"/>
</dbReference>
<reference evidence="2 3" key="1">
    <citation type="submission" date="2018-05" db="EMBL/GenBank/DDBJ databases">
        <title>Genome of Sphingosinicella humi QZX222.</title>
        <authorList>
            <person name="Qiao Z."/>
            <person name="Wang G."/>
        </authorList>
    </citation>
    <scope>NUCLEOTIDE SEQUENCE [LARGE SCALE GENOMIC DNA]</scope>
    <source>
        <strain evidence="2 3">QZX222</strain>
    </source>
</reference>
<feature type="signal peptide" evidence="1">
    <location>
        <begin position="1"/>
        <end position="22"/>
    </location>
</feature>
<evidence type="ECO:0000313" key="3">
    <source>
        <dbReference type="Proteomes" id="UP000245916"/>
    </source>
</evidence>
<sequence>MRAVTVPKWPAWLLLAATGACAYPATTPPSPIGEEAVYRALGQEPGWTVTIAEDRIDYVGDYGETRITVSAPDPRTTFNGHRYETERLIVDVTHSRCNDAMSGHGYADTVMVVADGQTLHGCGGQRWPDWDM</sequence>
<keyword evidence="1" id="KW-0732">Signal</keyword>
<dbReference type="PROSITE" id="PS51257">
    <property type="entry name" value="PROKAR_LIPOPROTEIN"/>
    <property type="match status" value="1"/>
</dbReference>
<evidence type="ECO:0000313" key="2">
    <source>
        <dbReference type="EMBL" id="PWG01150.1"/>
    </source>
</evidence>
<name>A0A2U2IYI0_9SPHN</name>
<dbReference type="AlphaFoldDB" id="A0A2U2IYI0"/>
<feature type="chain" id="PRO_5015477045" evidence="1">
    <location>
        <begin position="23"/>
        <end position="132"/>
    </location>
</feature>
<organism evidence="2 3">
    <name type="scientific">Allosphingosinicella humi</name>
    <dbReference type="NCBI Taxonomy" id="2068657"/>
    <lineage>
        <taxon>Bacteria</taxon>
        <taxon>Pseudomonadati</taxon>
        <taxon>Pseudomonadota</taxon>
        <taxon>Alphaproteobacteria</taxon>
        <taxon>Sphingomonadales</taxon>
        <taxon>Sphingomonadaceae</taxon>
        <taxon>Allosphingosinicella</taxon>
    </lineage>
</organism>
<comment type="caution">
    <text evidence="2">The sequence shown here is derived from an EMBL/GenBank/DDBJ whole genome shotgun (WGS) entry which is preliminary data.</text>
</comment>
<keyword evidence="3" id="KW-1185">Reference proteome</keyword>
<accession>A0A2U2IYI0</accession>
<proteinExistence type="predicted"/>
<gene>
    <name evidence="2" type="ORF">DF286_13460</name>
</gene>